<dbReference type="EMBL" id="JAGTXO010000006">
    <property type="protein sequence ID" value="KAG8467501.1"/>
    <property type="molecule type" value="Genomic_DNA"/>
</dbReference>
<keyword evidence="4" id="KW-1185">Reference proteome</keyword>
<sequence>MSTFLAALASICGVPVSWLSAHSTLGAAVSSSSVTANSLFVEVNVNVPSEQPSSMVGAIADRVRARVSADMQGVESELGSPIIGAVDVQPIELEPGPGSPEEPTPVEPGPVTPGPKQAASVGASGGGSGGTDGGGDGGGGGAPKTNDKSENRLAESTGSNVPLIAGVCAGVALALCAGTVAVKRARGAKGPVLVEHGGSSRGGGGGARGGDARGGDARSGARPSRRSSHRT</sequence>
<feature type="compositionally biased region" description="Pro residues" evidence="1">
    <location>
        <begin position="97"/>
        <end position="113"/>
    </location>
</feature>
<evidence type="ECO:0000313" key="3">
    <source>
        <dbReference type="EMBL" id="KAG8467501.1"/>
    </source>
</evidence>
<feature type="region of interest" description="Disordered" evidence="1">
    <location>
        <begin position="90"/>
        <end position="159"/>
    </location>
</feature>
<feature type="region of interest" description="Disordered" evidence="1">
    <location>
        <begin position="185"/>
        <end position="231"/>
    </location>
</feature>
<name>A0A8J5XET8_DIALT</name>
<dbReference type="Proteomes" id="UP000751190">
    <property type="component" value="Unassembled WGS sequence"/>
</dbReference>
<feature type="signal peptide" evidence="2">
    <location>
        <begin position="1"/>
        <end position="21"/>
    </location>
</feature>
<gene>
    <name evidence="3" type="ORF">KFE25_000817</name>
</gene>
<protein>
    <submittedName>
        <fullName evidence="3">Uncharacterized protein</fullName>
    </submittedName>
</protein>
<feature type="compositionally biased region" description="Gly residues" evidence="1">
    <location>
        <begin position="123"/>
        <end position="142"/>
    </location>
</feature>
<organism evidence="3 4">
    <name type="scientific">Diacronema lutheri</name>
    <name type="common">Unicellular marine alga</name>
    <name type="synonym">Monochrysis lutheri</name>
    <dbReference type="NCBI Taxonomy" id="2081491"/>
    <lineage>
        <taxon>Eukaryota</taxon>
        <taxon>Haptista</taxon>
        <taxon>Haptophyta</taxon>
        <taxon>Pavlovophyceae</taxon>
        <taxon>Pavlovales</taxon>
        <taxon>Pavlovaceae</taxon>
        <taxon>Diacronema</taxon>
    </lineage>
</organism>
<feature type="compositionally biased region" description="Gly residues" evidence="1">
    <location>
        <begin position="199"/>
        <end position="209"/>
    </location>
</feature>
<reference evidence="3" key="1">
    <citation type="submission" date="2021-05" db="EMBL/GenBank/DDBJ databases">
        <title>The genome of the haptophyte Pavlova lutheri (Diacronema luteri, Pavlovales) - a model for lipid biosynthesis in eukaryotic algae.</title>
        <authorList>
            <person name="Hulatt C.J."/>
            <person name="Posewitz M.C."/>
        </authorList>
    </citation>
    <scope>NUCLEOTIDE SEQUENCE</scope>
    <source>
        <strain evidence="3">NIVA-4/92</strain>
    </source>
</reference>
<keyword evidence="2" id="KW-0732">Signal</keyword>
<proteinExistence type="predicted"/>
<evidence type="ECO:0000313" key="4">
    <source>
        <dbReference type="Proteomes" id="UP000751190"/>
    </source>
</evidence>
<evidence type="ECO:0000256" key="2">
    <source>
        <dbReference type="SAM" id="SignalP"/>
    </source>
</evidence>
<dbReference type="AlphaFoldDB" id="A0A8J5XET8"/>
<feature type="chain" id="PRO_5035151102" evidence="2">
    <location>
        <begin position="22"/>
        <end position="231"/>
    </location>
</feature>
<comment type="caution">
    <text evidence="3">The sequence shown here is derived from an EMBL/GenBank/DDBJ whole genome shotgun (WGS) entry which is preliminary data.</text>
</comment>
<evidence type="ECO:0000256" key="1">
    <source>
        <dbReference type="SAM" id="MobiDB-lite"/>
    </source>
</evidence>
<accession>A0A8J5XET8</accession>